<dbReference type="CDD" id="cd03676">
    <property type="entry name" value="NUDIX_Tnr3_like"/>
    <property type="match status" value="1"/>
</dbReference>
<dbReference type="InterPro" id="IPR015797">
    <property type="entry name" value="NUDIX_hydrolase-like_dom_sf"/>
</dbReference>
<gene>
    <name evidence="2" type="ORF">DGYR_LOCUS4327</name>
</gene>
<evidence type="ECO:0000259" key="1">
    <source>
        <dbReference type="PROSITE" id="PS51462"/>
    </source>
</evidence>
<dbReference type="FunFam" id="3.90.79.10:FF:000019">
    <property type="entry name" value="Thiamin pyrophosphokinase, putative"/>
    <property type="match status" value="1"/>
</dbReference>
<dbReference type="Pfam" id="PF15916">
    <property type="entry name" value="DUF4743"/>
    <property type="match status" value="1"/>
</dbReference>
<sequence>MNIQEKRLAIAKMGFSDGFMKTLELSNSFRTSSLRKQCKPFIVNGKKVGILKPDVVDMMREDPDVHESCVELTKKVDKNFFTRTEAIDEILRKWKNHGCFNVALKGWRDEVYSISNSLHDDPLFEMERAGASLFGVIQRGVHINGYVNHPEKGICMWVATRSQNKQTFPGCLDQIVGGGLPAGLSVMECAIKESAEEASIDPSLVKQAIPTGAVSYIFNNEKGIYAEEEYVLDLLLPFDFKPINSDGEVEKFELLEIEKVALLVAEQKFTPSSAAVLLHFLVQHGFIDPDTERNYGEILRGLHSPIKFDDVL</sequence>
<name>A0A7I8VIT3_9ANNE</name>
<evidence type="ECO:0000313" key="3">
    <source>
        <dbReference type="Proteomes" id="UP000549394"/>
    </source>
</evidence>
<reference evidence="2 3" key="1">
    <citation type="submission" date="2020-08" db="EMBL/GenBank/DDBJ databases">
        <authorList>
            <person name="Hejnol A."/>
        </authorList>
    </citation>
    <scope>NUCLEOTIDE SEQUENCE [LARGE SCALE GENOMIC DNA]</scope>
</reference>
<dbReference type="SUPFAM" id="SSF55811">
    <property type="entry name" value="Nudix"/>
    <property type="match status" value="1"/>
</dbReference>
<organism evidence="2 3">
    <name type="scientific">Dimorphilus gyrociliatus</name>
    <dbReference type="NCBI Taxonomy" id="2664684"/>
    <lineage>
        <taxon>Eukaryota</taxon>
        <taxon>Metazoa</taxon>
        <taxon>Spiralia</taxon>
        <taxon>Lophotrochozoa</taxon>
        <taxon>Annelida</taxon>
        <taxon>Polychaeta</taxon>
        <taxon>Polychaeta incertae sedis</taxon>
        <taxon>Dinophilidae</taxon>
        <taxon>Dimorphilus</taxon>
    </lineage>
</organism>
<dbReference type="InterPro" id="IPR000086">
    <property type="entry name" value="NUDIX_hydrolase_dom"/>
</dbReference>
<dbReference type="OrthoDB" id="10261522at2759"/>
<proteinExistence type="predicted"/>
<comment type="caution">
    <text evidence="2">The sequence shown here is derived from an EMBL/GenBank/DDBJ whole genome shotgun (WGS) entry which is preliminary data.</text>
</comment>
<dbReference type="EMBL" id="CAJFCJ010000006">
    <property type="protein sequence ID" value="CAD5115602.1"/>
    <property type="molecule type" value="Genomic_DNA"/>
</dbReference>
<dbReference type="Pfam" id="PF00293">
    <property type="entry name" value="NUDIX"/>
    <property type="match status" value="1"/>
</dbReference>
<dbReference type="PROSITE" id="PS51462">
    <property type="entry name" value="NUDIX"/>
    <property type="match status" value="1"/>
</dbReference>
<dbReference type="PANTHER" id="PTHR13622">
    <property type="entry name" value="THIAMIN PYROPHOSPHOKINASE"/>
    <property type="match status" value="1"/>
</dbReference>
<keyword evidence="3" id="KW-1185">Reference proteome</keyword>
<feature type="domain" description="Nudix hydrolase" evidence="1">
    <location>
        <begin position="138"/>
        <end position="277"/>
    </location>
</feature>
<dbReference type="Proteomes" id="UP000549394">
    <property type="component" value="Unassembled WGS sequence"/>
</dbReference>
<dbReference type="GO" id="GO:0044715">
    <property type="term" value="F:8-oxo-dGDP phosphatase activity"/>
    <property type="evidence" value="ECO:0007669"/>
    <property type="project" value="UniProtKB-ARBA"/>
</dbReference>
<dbReference type="AlphaFoldDB" id="A0A7I8VIT3"/>
<protein>
    <submittedName>
        <fullName evidence="2">DgyrCDS4562</fullName>
    </submittedName>
</protein>
<dbReference type="Gene3D" id="3.90.79.10">
    <property type="entry name" value="Nucleoside Triphosphate Pyrophosphohydrolase"/>
    <property type="match status" value="1"/>
</dbReference>
<accession>A0A7I8VIT3</accession>
<evidence type="ECO:0000313" key="2">
    <source>
        <dbReference type="EMBL" id="CAD5115602.1"/>
    </source>
</evidence>
<dbReference type="InterPro" id="IPR031804">
    <property type="entry name" value="DUF4743"/>
</dbReference>
<dbReference type="PANTHER" id="PTHR13622:SF8">
    <property type="entry name" value="THIAMIN PYROPHOSPHOKINASE 1"/>
    <property type="match status" value="1"/>
</dbReference>